<proteinExistence type="predicted"/>
<protein>
    <submittedName>
        <fullName evidence="1">Uncharacterized protein</fullName>
    </submittedName>
</protein>
<evidence type="ECO:0000313" key="1">
    <source>
        <dbReference type="EMBL" id="VVC94879.1"/>
    </source>
</evidence>
<evidence type="ECO:0000313" key="2">
    <source>
        <dbReference type="Proteomes" id="UP000324832"/>
    </source>
</evidence>
<gene>
    <name evidence="1" type="ORF">LSINAPIS_LOCUS6726</name>
</gene>
<name>A0A5E4QC90_9NEOP</name>
<organism evidence="1 2">
    <name type="scientific">Leptidea sinapis</name>
    <dbReference type="NCBI Taxonomy" id="189913"/>
    <lineage>
        <taxon>Eukaryota</taxon>
        <taxon>Metazoa</taxon>
        <taxon>Ecdysozoa</taxon>
        <taxon>Arthropoda</taxon>
        <taxon>Hexapoda</taxon>
        <taxon>Insecta</taxon>
        <taxon>Pterygota</taxon>
        <taxon>Neoptera</taxon>
        <taxon>Endopterygota</taxon>
        <taxon>Lepidoptera</taxon>
        <taxon>Glossata</taxon>
        <taxon>Ditrysia</taxon>
        <taxon>Papilionoidea</taxon>
        <taxon>Pieridae</taxon>
        <taxon>Dismorphiinae</taxon>
        <taxon>Leptidea</taxon>
    </lineage>
</organism>
<sequence length="69" mass="8123">MDDFLTLEKTIVRELSCRLCLCNDVVKLKPLSAEVKRKLKKLFDIVTTPSQKLFAMIVYNKLHSYIYTR</sequence>
<accession>A0A5E4QC90</accession>
<dbReference type="AlphaFoldDB" id="A0A5E4QC90"/>
<dbReference type="EMBL" id="FZQP02002148">
    <property type="protein sequence ID" value="VVC94879.1"/>
    <property type="molecule type" value="Genomic_DNA"/>
</dbReference>
<keyword evidence="2" id="KW-1185">Reference proteome</keyword>
<reference evidence="1 2" key="1">
    <citation type="submission" date="2017-07" db="EMBL/GenBank/DDBJ databases">
        <authorList>
            <person name="Talla V."/>
            <person name="Backstrom N."/>
        </authorList>
    </citation>
    <scope>NUCLEOTIDE SEQUENCE [LARGE SCALE GENOMIC DNA]</scope>
</reference>
<dbReference type="Proteomes" id="UP000324832">
    <property type="component" value="Unassembled WGS sequence"/>
</dbReference>